<comment type="caution">
    <text evidence="1">The sequence shown here is derived from an EMBL/GenBank/DDBJ whole genome shotgun (WGS) entry which is preliminary data.</text>
</comment>
<dbReference type="SUPFAM" id="SSF74650">
    <property type="entry name" value="Galactose mutarotase-like"/>
    <property type="match status" value="1"/>
</dbReference>
<reference evidence="1" key="1">
    <citation type="submission" date="2021-04" db="EMBL/GenBank/DDBJ databases">
        <title>Microbacterium tenobrionis sp. nov. and Microbacterium allomyrinae sp. nov., isolated from larvae of Tenobrio molitor and Allomyrina dichotoma, respectively.</title>
        <authorList>
            <person name="Lee S.D."/>
        </authorList>
    </citation>
    <scope>NUCLEOTIDE SEQUENCE</scope>
    <source>
        <strain evidence="1">BWT-G7</strain>
    </source>
</reference>
<dbReference type="EMBL" id="JAGTTN010000001">
    <property type="protein sequence ID" value="MCC2031579.1"/>
    <property type="molecule type" value="Genomic_DNA"/>
</dbReference>
<dbReference type="InterPro" id="IPR014718">
    <property type="entry name" value="GH-type_carb-bd"/>
</dbReference>
<organism evidence="1 2">
    <name type="scientific">Microbacterium allomyrinae</name>
    <dbReference type="NCBI Taxonomy" id="2830666"/>
    <lineage>
        <taxon>Bacteria</taxon>
        <taxon>Bacillati</taxon>
        <taxon>Actinomycetota</taxon>
        <taxon>Actinomycetes</taxon>
        <taxon>Micrococcales</taxon>
        <taxon>Microbacteriaceae</taxon>
        <taxon>Microbacterium</taxon>
    </lineage>
</organism>
<gene>
    <name evidence="1" type="ORF">KEC57_05200</name>
</gene>
<dbReference type="Proteomes" id="UP001139354">
    <property type="component" value="Unassembled WGS sequence"/>
</dbReference>
<evidence type="ECO:0000313" key="1">
    <source>
        <dbReference type="EMBL" id="MCC2031579.1"/>
    </source>
</evidence>
<dbReference type="Pfam" id="PF01263">
    <property type="entry name" value="Aldose_epim"/>
    <property type="match status" value="1"/>
</dbReference>
<dbReference type="GO" id="GO:0030246">
    <property type="term" value="F:carbohydrate binding"/>
    <property type="evidence" value="ECO:0007669"/>
    <property type="project" value="InterPro"/>
</dbReference>
<keyword evidence="2" id="KW-1185">Reference proteome</keyword>
<protein>
    <submittedName>
        <fullName evidence="1">Galactose mutarotase</fullName>
    </submittedName>
</protein>
<dbReference type="GO" id="GO:0005975">
    <property type="term" value="P:carbohydrate metabolic process"/>
    <property type="evidence" value="ECO:0007669"/>
    <property type="project" value="InterPro"/>
</dbReference>
<dbReference type="InterPro" id="IPR008183">
    <property type="entry name" value="Aldose_1/G6P_1-epimerase"/>
</dbReference>
<name>A0A9X1LT52_9MICO</name>
<accession>A0A9X1LT52</accession>
<evidence type="ECO:0000313" key="2">
    <source>
        <dbReference type="Proteomes" id="UP001139354"/>
    </source>
</evidence>
<dbReference type="InterPro" id="IPR011013">
    <property type="entry name" value="Gal_mutarotase_sf_dom"/>
</dbReference>
<dbReference type="Gene3D" id="2.70.98.10">
    <property type="match status" value="1"/>
</dbReference>
<dbReference type="RefSeq" id="WP_229383457.1">
    <property type="nucleotide sequence ID" value="NZ_JAGTTN010000001.1"/>
</dbReference>
<proteinExistence type="predicted"/>
<dbReference type="AlphaFoldDB" id="A0A9X1LT52"/>
<sequence>MSDHRLRAHAYTADVDTRGASLRTFAHDGRPLVLPYPNGAPRPSYRGATLAPWTNLLCGDGYRTAETVVRFGDDRERLHGLVADADFALARRTPSRIDLVTEVTPSDDYPWRLAVTVRYRLHVGGLTQTVTATNTGDGRAPWGCGGHPYVVAGPSPLEEWTLRLPAAQVLLVDPDLVPQRLLDVAHDSGRFDFRRGRPIGDTLLDHAFTGLETPDARIPTVQVRDPSGCGVEIEMSEACGWVQLYTSDDEPGDDRRRALAVEPMTCAPDAFRNAEHAHDTGIVLLPPGASASATWTIRAIGE</sequence>
<dbReference type="GO" id="GO:0016853">
    <property type="term" value="F:isomerase activity"/>
    <property type="evidence" value="ECO:0007669"/>
    <property type="project" value="InterPro"/>
</dbReference>